<evidence type="ECO:0000256" key="11">
    <source>
        <dbReference type="SAM" id="Phobius"/>
    </source>
</evidence>
<protein>
    <recommendedName>
        <fullName evidence="3">histidine kinase</fullName>
        <ecNumber evidence="3">2.7.13.3</ecNumber>
    </recommendedName>
</protein>
<dbReference type="InterPro" id="IPR003661">
    <property type="entry name" value="HisK_dim/P_dom"/>
</dbReference>
<comment type="catalytic activity">
    <reaction evidence="1">
        <text>ATP + protein L-histidine = ADP + protein N-phospho-L-histidine.</text>
        <dbReference type="EC" id="2.7.13.3"/>
    </reaction>
</comment>
<reference evidence="14" key="1">
    <citation type="journal article" date="2021" name="PeerJ">
        <title>Extensive microbial diversity within the chicken gut microbiome revealed by metagenomics and culture.</title>
        <authorList>
            <person name="Gilroy R."/>
            <person name="Ravi A."/>
            <person name="Getino M."/>
            <person name="Pursley I."/>
            <person name="Horton D.L."/>
            <person name="Alikhan N.F."/>
            <person name="Baker D."/>
            <person name="Gharbi K."/>
            <person name="Hall N."/>
            <person name="Watson M."/>
            <person name="Adriaenssens E.M."/>
            <person name="Foster-Nyarko E."/>
            <person name="Jarju S."/>
            <person name="Secka A."/>
            <person name="Antonio M."/>
            <person name="Oren A."/>
            <person name="Chaudhuri R.R."/>
            <person name="La Ragione R."/>
            <person name="Hildebrand F."/>
            <person name="Pallen M.J."/>
        </authorList>
    </citation>
    <scope>NUCLEOTIDE SEQUENCE</scope>
    <source>
        <strain evidence="14">5933</strain>
    </source>
</reference>
<feature type="transmembrane region" description="Helical" evidence="11">
    <location>
        <begin position="12"/>
        <end position="31"/>
    </location>
</feature>
<keyword evidence="5" id="KW-0808">Transferase</keyword>
<dbReference type="Pfam" id="PF02518">
    <property type="entry name" value="HATPase_c"/>
    <property type="match status" value="1"/>
</dbReference>
<dbReference type="PANTHER" id="PTHR45436:SF5">
    <property type="entry name" value="SENSOR HISTIDINE KINASE TRCS"/>
    <property type="match status" value="1"/>
</dbReference>
<dbReference type="InterPro" id="IPR004358">
    <property type="entry name" value="Sig_transdc_His_kin-like_C"/>
</dbReference>
<dbReference type="PRINTS" id="PR00344">
    <property type="entry name" value="BCTRLSENSOR"/>
</dbReference>
<sequence length="452" mass="51347">MKRWTIRLKVTLWFTLFMTLLSVLALGILVYSSEYSALENIKFRITDVVEQVQRDVEWKDNELEIDKDLEGFQDGVYLSLYDSQGVPLYGSVPRLFDNSDVFEHKSLREKKTQNGIFYWYDEKIWVSGYGEIWVRSIAEADQVSAAVGSFLQFAVIVFPFFVLTAALGGYWITRRAFLPVRQITQTAREIGEGDDLSRRIGLGKGKDEIYTLANEFDSMFERIQAAFEREKQFTADASHELRTPVAVILSQCEDALRTECDEPHREALVTIQKQAEKMAGLISQLLTLARAEQSRKKLHLERVNLSELSEIVGEQQQEFAEERGIKIVQEIEPDVTVQGDETMLMRMLINLLENAVKYGKENGHICLSLARENGFAVCRVEDDGIGIEKEHLENVWKRFWQEDASRKVEGAGLGLAMVKWMAEAHGGAVSVTSEKGKGSCFSFTIPLAEEEG</sequence>
<dbReference type="CDD" id="cd00075">
    <property type="entry name" value="HATPase"/>
    <property type="match status" value="1"/>
</dbReference>
<feature type="domain" description="HAMP" evidence="13">
    <location>
        <begin position="174"/>
        <end position="228"/>
    </location>
</feature>
<dbReference type="InterPro" id="IPR003594">
    <property type="entry name" value="HATPase_dom"/>
</dbReference>
<dbReference type="InterPro" id="IPR005467">
    <property type="entry name" value="His_kinase_dom"/>
</dbReference>
<evidence type="ECO:0000313" key="15">
    <source>
        <dbReference type="Proteomes" id="UP000823918"/>
    </source>
</evidence>
<evidence type="ECO:0000313" key="14">
    <source>
        <dbReference type="EMBL" id="HJC73322.1"/>
    </source>
</evidence>
<dbReference type="SUPFAM" id="SSF158472">
    <property type="entry name" value="HAMP domain-like"/>
    <property type="match status" value="1"/>
</dbReference>
<dbReference type="CDD" id="cd00082">
    <property type="entry name" value="HisKA"/>
    <property type="match status" value="1"/>
</dbReference>
<reference evidence="14" key="2">
    <citation type="submission" date="2021-04" db="EMBL/GenBank/DDBJ databases">
        <authorList>
            <person name="Gilroy R."/>
        </authorList>
    </citation>
    <scope>NUCLEOTIDE SEQUENCE</scope>
    <source>
        <strain evidence="14">5933</strain>
    </source>
</reference>
<dbReference type="SMART" id="SM00304">
    <property type="entry name" value="HAMP"/>
    <property type="match status" value="1"/>
</dbReference>
<evidence type="ECO:0000259" key="12">
    <source>
        <dbReference type="PROSITE" id="PS50109"/>
    </source>
</evidence>
<dbReference type="Gene3D" id="1.10.287.130">
    <property type="match status" value="1"/>
</dbReference>
<evidence type="ECO:0000256" key="10">
    <source>
        <dbReference type="ARBA" id="ARBA00023136"/>
    </source>
</evidence>
<dbReference type="Proteomes" id="UP000823918">
    <property type="component" value="Unassembled WGS sequence"/>
</dbReference>
<dbReference type="SUPFAM" id="SSF55874">
    <property type="entry name" value="ATPase domain of HSP90 chaperone/DNA topoisomerase II/histidine kinase"/>
    <property type="match status" value="1"/>
</dbReference>
<dbReference type="CDD" id="cd06225">
    <property type="entry name" value="HAMP"/>
    <property type="match status" value="1"/>
</dbReference>
<dbReference type="InterPro" id="IPR036097">
    <property type="entry name" value="HisK_dim/P_sf"/>
</dbReference>
<feature type="domain" description="Histidine kinase" evidence="12">
    <location>
        <begin position="236"/>
        <end position="449"/>
    </location>
</feature>
<keyword evidence="7 14" id="KW-0418">Kinase</keyword>
<gene>
    <name evidence="14" type="ORF">H9698_11110</name>
</gene>
<dbReference type="SMART" id="SM00387">
    <property type="entry name" value="HATPase_c"/>
    <property type="match status" value="1"/>
</dbReference>
<comment type="caution">
    <text evidence="14">The sequence shown here is derived from an EMBL/GenBank/DDBJ whole genome shotgun (WGS) entry which is preliminary data.</text>
</comment>
<dbReference type="InterPro" id="IPR050428">
    <property type="entry name" value="TCS_sensor_his_kinase"/>
</dbReference>
<name>A0A9D2Q8C5_9FIRM</name>
<dbReference type="SUPFAM" id="SSF47384">
    <property type="entry name" value="Homodimeric domain of signal transducing histidine kinase"/>
    <property type="match status" value="1"/>
</dbReference>
<organism evidence="14 15">
    <name type="scientific">Candidatus Ruthenibacterium merdavium</name>
    <dbReference type="NCBI Taxonomy" id="2838752"/>
    <lineage>
        <taxon>Bacteria</taxon>
        <taxon>Bacillati</taxon>
        <taxon>Bacillota</taxon>
        <taxon>Clostridia</taxon>
        <taxon>Eubacteriales</taxon>
        <taxon>Oscillospiraceae</taxon>
        <taxon>Ruthenibacterium</taxon>
    </lineage>
</organism>
<evidence type="ECO:0000256" key="7">
    <source>
        <dbReference type="ARBA" id="ARBA00022777"/>
    </source>
</evidence>
<evidence type="ECO:0000256" key="1">
    <source>
        <dbReference type="ARBA" id="ARBA00000085"/>
    </source>
</evidence>
<dbReference type="PROSITE" id="PS50109">
    <property type="entry name" value="HIS_KIN"/>
    <property type="match status" value="1"/>
</dbReference>
<dbReference type="Gene3D" id="6.10.340.10">
    <property type="match status" value="1"/>
</dbReference>
<dbReference type="FunFam" id="3.30.565.10:FF:000006">
    <property type="entry name" value="Sensor histidine kinase WalK"/>
    <property type="match status" value="1"/>
</dbReference>
<dbReference type="GO" id="GO:0000155">
    <property type="term" value="F:phosphorelay sensor kinase activity"/>
    <property type="evidence" value="ECO:0007669"/>
    <property type="project" value="InterPro"/>
</dbReference>
<evidence type="ECO:0000256" key="3">
    <source>
        <dbReference type="ARBA" id="ARBA00012438"/>
    </source>
</evidence>
<dbReference type="Pfam" id="PF00512">
    <property type="entry name" value="HisKA"/>
    <property type="match status" value="1"/>
</dbReference>
<dbReference type="EC" id="2.7.13.3" evidence="3"/>
<dbReference type="EMBL" id="DWWA01000056">
    <property type="protein sequence ID" value="HJC73322.1"/>
    <property type="molecule type" value="Genomic_DNA"/>
</dbReference>
<feature type="transmembrane region" description="Helical" evidence="11">
    <location>
        <begin position="150"/>
        <end position="172"/>
    </location>
</feature>
<evidence type="ECO:0000256" key="6">
    <source>
        <dbReference type="ARBA" id="ARBA00022692"/>
    </source>
</evidence>
<dbReference type="InterPro" id="IPR003660">
    <property type="entry name" value="HAMP_dom"/>
</dbReference>
<proteinExistence type="predicted"/>
<dbReference type="InterPro" id="IPR036890">
    <property type="entry name" value="HATPase_C_sf"/>
</dbReference>
<evidence type="ECO:0000256" key="5">
    <source>
        <dbReference type="ARBA" id="ARBA00022679"/>
    </source>
</evidence>
<dbReference type="SMART" id="SM00388">
    <property type="entry name" value="HisKA"/>
    <property type="match status" value="1"/>
</dbReference>
<dbReference type="FunFam" id="1.10.287.130:FF:000001">
    <property type="entry name" value="Two-component sensor histidine kinase"/>
    <property type="match status" value="1"/>
</dbReference>
<keyword evidence="10 11" id="KW-0472">Membrane</keyword>
<dbReference type="PANTHER" id="PTHR45436">
    <property type="entry name" value="SENSOR HISTIDINE KINASE YKOH"/>
    <property type="match status" value="1"/>
</dbReference>
<dbReference type="PROSITE" id="PS50885">
    <property type="entry name" value="HAMP"/>
    <property type="match status" value="1"/>
</dbReference>
<keyword evidence="8 11" id="KW-1133">Transmembrane helix</keyword>
<dbReference type="Pfam" id="PF00672">
    <property type="entry name" value="HAMP"/>
    <property type="match status" value="1"/>
</dbReference>
<keyword evidence="4" id="KW-0597">Phosphoprotein</keyword>
<evidence type="ECO:0000256" key="8">
    <source>
        <dbReference type="ARBA" id="ARBA00022989"/>
    </source>
</evidence>
<dbReference type="AlphaFoldDB" id="A0A9D2Q8C5"/>
<evidence type="ECO:0000256" key="4">
    <source>
        <dbReference type="ARBA" id="ARBA00022553"/>
    </source>
</evidence>
<evidence type="ECO:0000256" key="9">
    <source>
        <dbReference type="ARBA" id="ARBA00023012"/>
    </source>
</evidence>
<dbReference type="GO" id="GO:0005886">
    <property type="term" value="C:plasma membrane"/>
    <property type="evidence" value="ECO:0007669"/>
    <property type="project" value="TreeGrafter"/>
</dbReference>
<dbReference type="Gene3D" id="3.30.565.10">
    <property type="entry name" value="Histidine kinase-like ATPase, C-terminal domain"/>
    <property type="match status" value="1"/>
</dbReference>
<comment type="subcellular location">
    <subcellularLocation>
        <location evidence="2">Membrane</location>
    </subcellularLocation>
</comment>
<evidence type="ECO:0000259" key="13">
    <source>
        <dbReference type="PROSITE" id="PS50885"/>
    </source>
</evidence>
<keyword evidence="6 11" id="KW-0812">Transmembrane</keyword>
<keyword evidence="9" id="KW-0902">Two-component regulatory system</keyword>
<evidence type="ECO:0000256" key="2">
    <source>
        <dbReference type="ARBA" id="ARBA00004370"/>
    </source>
</evidence>
<accession>A0A9D2Q8C5</accession>